<dbReference type="AlphaFoldDB" id="A0A195BZZ1"/>
<dbReference type="EMBL" id="KQ978501">
    <property type="protein sequence ID" value="KYM93491.1"/>
    <property type="molecule type" value="Genomic_DNA"/>
</dbReference>
<keyword evidence="3" id="KW-1185">Reference proteome</keyword>
<evidence type="ECO:0000313" key="2">
    <source>
        <dbReference type="EMBL" id="KYM93491.1"/>
    </source>
</evidence>
<proteinExistence type="predicted"/>
<name>A0A195BZZ1_9HYME</name>
<keyword evidence="1" id="KW-0175">Coiled coil</keyword>
<evidence type="ECO:0000256" key="1">
    <source>
        <dbReference type="SAM" id="Coils"/>
    </source>
</evidence>
<organism evidence="2 3">
    <name type="scientific">Cyphomyrmex costatus</name>
    <dbReference type="NCBI Taxonomy" id="456900"/>
    <lineage>
        <taxon>Eukaryota</taxon>
        <taxon>Metazoa</taxon>
        <taxon>Ecdysozoa</taxon>
        <taxon>Arthropoda</taxon>
        <taxon>Hexapoda</taxon>
        <taxon>Insecta</taxon>
        <taxon>Pterygota</taxon>
        <taxon>Neoptera</taxon>
        <taxon>Endopterygota</taxon>
        <taxon>Hymenoptera</taxon>
        <taxon>Apocrita</taxon>
        <taxon>Aculeata</taxon>
        <taxon>Formicoidea</taxon>
        <taxon>Formicidae</taxon>
        <taxon>Myrmicinae</taxon>
        <taxon>Cyphomyrmex</taxon>
    </lineage>
</organism>
<reference evidence="2 3" key="1">
    <citation type="submission" date="2016-03" db="EMBL/GenBank/DDBJ databases">
        <title>Cyphomyrmex costatus WGS genome.</title>
        <authorList>
            <person name="Nygaard S."/>
            <person name="Hu H."/>
            <person name="Boomsma J."/>
            <person name="Zhang G."/>
        </authorList>
    </citation>
    <scope>NUCLEOTIDE SEQUENCE [LARGE SCALE GENOMIC DNA]</scope>
    <source>
        <strain evidence="2">MS0001</strain>
        <tissue evidence="2">Whole body</tissue>
    </source>
</reference>
<evidence type="ECO:0000313" key="3">
    <source>
        <dbReference type="Proteomes" id="UP000078542"/>
    </source>
</evidence>
<dbReference type="Proteomes" id="UP000078542">
    <property type="component" value="Unassembled WGS sequence"/>
</dbReference>
<feature type="coiled-coil region" evidence="1">
    <location>
        <begin position="190"/>
        <end position="235"/>
    </location>
</feature>
<protein>
    <submittedName>
        <fullName evidence="2">Uncharacterized protein</fullName>
    </submittedName>
</protein>
<gene>
    <name evidence="2" type="ORF">ALC62_15849</name>
</gene>
<accession>A0A195BZZ1</accession>
<sequence length="563" mass="66185">MKKPILYKVETYIVPDGVENLSIINEIDDLKNKSENIFENNMQNEKDKLLTLHNKHEEFAKFSTEDSTLIGIKLVKGIMNESEIPCNEHLDNDIIKYYNNTNSYHSNKRVQKMEFQASVGPQESLYPVKQFSRVNSLMSIDERNENSLDTKLNNFCCHGYKNGCTASVQSPEEVSEEIFTEAWLHKIEILRNRETILREKEINLQERERELFRREKKLRIAERLLNEKMKQAEQQIKYQRDMLVENTLEKVAQKLSCDIEKSDNLVEEKIPRKDYVPKKEDIPKKKEIPKAEEIPKKYILRKEEISRKEEIPKKLEILKKTEIPKNLQPVINPCEKMEEKIIHPMRQNSLSRKSSSKVHSYATLRYKQRPKINYDDLNSTLSAASVDTLNVRTSVLFDPVLHKKPCTFSRSASERCIKNKDTAGKLQRIAEEKPEHMIEEKKIFRKVSNNICALQEKETRFQDYGLVDCIPNSILGKVERNNENRLSSHLNLETGERYGHRDQVSASKNRPISWTSETDKWLQQYYMHNPAIKQSTENKENVVCNKRYNAKTKTKSKKFFLFH</sequence>